<sequence>MTRLRIAVLFILLLVQPGQARVLGTFGKTYPIIERDALEEIRERAARVNWQSALDRIRPEEFRPEGLPRLPRAAEDRAFLVDMTYTLGFDIPDGKGGILYPKGYRFNPLDYLPFNQTLVVVDGDDPLQLDWLRGSGLLDKGGTVLLLAGGSFVELARDLDRPVFYLTPQIRERFHLRAVPAVIRRREKMMAVREIRVETKEGAE</sequence>
<name>A0A1X0XX77_9BACT</name>
<dbReference type="EMBL" id="NAAD01000019">
    <property type="protein sequence ID" value="ORJ57500.1"/>
    <property type="molecule type" value="Genomic_DNA"/>
</dbReference>
<accession>A0A1X0XX77</accession>
<dbReference type="AlphaFoldDB" id="A0A1X0XX77"/>
<dbReference type="RefSeq" id="WP_085011381.1">
    <property type="nucleotide sequence ID" value="NZ_NAAD01000019.1"/>
</dbReference>
<dbReference type="STRING" id="1969733.B5V00_13705"/>
<keyword evidence="2" id="KW-1185">Reference proteome</keyword>
<reference evidence="1 2" key="1">
    <citation type="submission" date="2017-03" db="EMBL/GenBank/DDBJ databases">
        <title>Genome sequence of Geothermobacter sp. EPR-M, Deep-Sea Iron Reducer.</title>
        <authorList>
            <person name="Tully B."/>
            <person name="Savalia P."/>
            <person name="Abuyen K."/>
            <person name="Baughan C."/>
            <person name="Romero E."/>
            <person name="Ronkowski C."/>
            <person name="Torres B."/>
            <person name="Tremblay J."/>
            <person name="Trujillo A."/>
            <person name="Tyler M."/>
            <person name="Perez-Rodriguez I."/>
            <person name="Amend J."/>
        </authorList>
    </citation>
    <scope>NUCLEOTIDE SEQUENCE [LARGE SCALE GENOMIC DNA]</scope>
    <source>
        <strain evidence="1 2">EPR-M</strain>
    </source>
</reference>
<comment type="caution">
    <text evidence="1">The sequence shown here is derived from an EMBL/GenBank/DDBJ whole genome shotgun (WGS) entry which is preliminary data.</text>
</comment>
<dbReference type="OrthoDB" id="9810604at2"/>
<evidence type="ECO:0000313" key="1">
    <source>
        <dbReference type="EMBL" id="ORJ57500.1"/>
    </source>
</evidence>
<evidence type="ECO:0008006" key="3">
    <source>
        <dbReference type="Google" id="ProtNLM"/>
    </source>
</evidence>
<gene>
    <name evidence="1" type="ORF">B5V00_13705</name>
</gene>
<proteinExistence type="predicted"/>
<evidence type="ECO:0000313" key="2">
    <source>
        <dbReference type="Proteomes" id="UP000193136"/>
    </source>
</evidence>
<dbReference type="Proteomes" id="UP000193136">
    <property type="component" value="Unassembled WGS sequence"/>
</dbReference>
<organism evidence="1 2">
    <name type="scientific">Geothermobacter hydrogeniphilus</name>
    <dbReference type="NCBI Taxonomy" id="1969733"/>
    <lineage>
        <taxon>Bacteria</taxon>
        <taxon>Pseudomonadati</taxon>
        <taxon>Thermodesulfobacteriota</taxon>
        <taxon>Desulfuromonadia</taxon>
        <taxon>Desulfuromonadales</taxon>
        <taxon>Geothermobacteraceae</taxon>
        <taxon>Geothermobacter</taxon>
    </lineage>
</organism>
<protein>
    <recommendedName>
        <fullName evidence="3">Conjugal transfer pilus assembly protein TraW</fullName>
    </recommendedName>
</protein>